<dbReference type="Gene3D" id="3.40.1350.10">
    <property type="match status" value="1"/>
</dbReference>
<dbReference type="InterPro" id="IPR011856">
    <property type="entry name" value="tRNA_endonuc-like_dom_sf"/>
</dbReference>
<accession>A0A6C2YUZ3</accession>
<protein>
    <recommendedName>
        <fullName evidence="2">UPF0102 protein GMBLW1_42100</fullName>
    </recommendedName>
</protein>
<dbReference type="SUPFAM" id="SSF52980">
    <property type="entry name" value="Restriction endonuclease-like"/>
    <property type="match status" value="1"/>
</dbReference>
<name>A0A6C2YUZ3_9BACT</name>
<keyword evidence="3" id="KW-0540">Nuclease</keyword>
<evidence type="ECO:0000256" key="1">
    <source>
        <dbReference type="ARBA" id="ARBA00006738"/>
    </source>
</evidence>
<dbReference type="GO" id="GO:0004519">
    <property type="term" value="F:endonuclease activity"/>
    <property type="evidence" value="ECO:0007669"/>
    <property type="project" value="UniProtKB-KW"/>
</dbReference>
<evidence type="ECO:0000313" key="4">
    <source>
        <dbReference type="Proteomes" id="UP000464378"/>
    </source>
</evidence>
<keyword evidence="3" id="KW-0378">Hydrolase</keyword>
<dbReference type="InParanoid" id="A0A6C2YUZ3"/>
<dbReference type="AlphaFoldDB" id="A0A6C2YUZ3"/>
<dbReference type="RefSeq" id="WP_162659995.1">
    <property type="nucleotide sequence ID" value="NZ_LR593887.1"/>
</dbReference>
<keyword evidence="3" id="KW-0255">Endonuclease</keyword>
<dbReference type="Proteomes" id="UP000464378">
    <property type="component" value="Chromosome"/>
</dbReference>
<dbReference type="HAMAP" id="MF_00048">
    <property type="entry name" value="UPF0102"/>
    <property type="match status" value="1"/>
</dbReference>
<keyword evidence="4" id="KW-1185">Reference proteome</keyword>
<organism evidence="3">
    <name type="scientific">Tuwongella immobilis</name>
    <dbReference type="NCBI Taxonomy" id="692036"/>
    <lineage>
        <taxon>Bacteria</taxon>
        <taxon>Pseudomonadati</taxon>
        <taxon>Planctomycetota</taxon>
        <taxon>Planctomycetia</taxon>
        <taxon>Gemmatales</taxon>
        <taxon>Gemmataceae</taxon>
        <taxon>Tuwongella</taxon>
    </lineage>
</organism>
<evidence type="ECO:0000313" key="3">
    <source>
        <dbReference type="EMBL" id="VIP04983.1"/>
    </source>
</evidence>
<reference evidence="3" key="1">
    <citation type="submission" date="2019-04" db="EMBL/GenBank/DDBJ databases">
        <authorList>
            <consortium name="Science for Life Laboratories"/>
        </authorList>
    </citation>
    <scope>NUCLEOTIDE SEQUENCE</scope>
    <source>
        <strain evidence="3">MBLW1</strain>
    </source>
</reference>
<dbReference type="InterPro" id="IPR011335">
    <property type="entry name" value="Restrct_endonuc-II-like"/>
</dbReference>
<sequence>MAESSKRLTRYPWWRRWFGRRSERAAAAYLRGLGWAIVAWNEENAGGELDLVAVDDRTIVIVEVRSTEGDDTERTAASVDLSKQQRLTRAALAWLQAKRLLDAPIRFDVLILSWPTGQANPRITHHRHAFEAVGRYQQQA</sequence>
<dbReference type="Pfam" id="PF02021">
    <property type="entry name" value="UPF0102"/>
    <property type="match status" value="1"/>
</dbReference>
<dbReference type="EMBL" id="LR593887">
    <property type="protein sequence ID" value="VTS07324.1"/>
    <property type="molecule type" value="Genomic_DNA"/>
</dbReference>
<dbReference type="EMBL" id="LR586016">
    <property type="protein sequence ID" value="VIP04983.1"/>
    <property type="molecule type" value="Genomic_DNA"/>
</dbReference>
<dbReference type="InterPro" id="IPR003509">
    <property type="entry name" value="UPF0102_YraN-like"/>
</dbReference>
<proteinExistence type="inferred from homology"/>
<dbReference type="PANTHER" id="PTHR34039">
    <property type="entry name" value="UPF0102 PROTEIN YRAN"/>
    <property type="match status" value="1"/>
</dbReference>
<comment type="similarity">
    <text evidence="1 2">Belongs to the UPF0102 family.</text>
</comment>
<dbReference type="GO" id="GO:0003676">
    <property type="term" value="F:nucleic acid binding"/>
    <property type="evidence" value="ECO:0007669"/>
    <property type="project" value="InterPro"/>
</dbReference>
<dbReference type="KEGG" id="tim:GMBLW1_42100"/>
<gene>
    <name evidence="3" type="ORF">GMBLW1_42100</name>
</gene>
<dbReference type="PANTHER" id="PTHR34039:SF1">
    <property type="entry name" value="UPF0102 PROTEIN YRAN"/>
    <property type="match status" value="1"/>
</dbReference>
<evidence type="ECO:0000256" key="2">
    <source>
        <dbReference type="HAMAP-Rule" id="MF_00048"/>
    </source>
</evidence>
<dbReference type="FunCoup" id="A0A6C2YUZ3">
    <property type="interactions" value="204"/>
</dbReference>